<proteinExistence type="predicted"/>
<dbReference type="Pfam" id="PF18718">
    <property type="entry name" value="CxC5"/>
    <property type="match status" value="1"/>
</dbReference>
<gene>
    <name evidence="3" type="ORF">K435DRAFT_762494</name>
</gene>
<evidence type="ECO:0008006" key="5">
    <source>
        <dbReference type="Google" id="ProtNLM"/>
    </source>
</evidence>
<dbReference type="Pfam" id="PF18721">
    <property type="entry name" value="CxC6"/>
    <property type="match status" value="1"/>
</dbReference>
<dbReference type="InterPro" id="IPR041539">
    <property type="entry name" value="CxC5"/>
</dbReference>
<evidence type="ECO:0000259" key="1">
    <source>
        <dbReference type="Pfam" id="PF18718"/>
    </source>
</evidence>
<dbReference type="EMBL" id="ML179442">
    <property type="protein sequence ID" value="THU87622.1"/>
    <property type="molecule type" value="Genomic_DNA"/>
</dbReference>
<dbReference type="OrthoDB" id="3055037at2759"/>
<evidence type="ECO:0000259" key="2">
    <source>
        <dbReference type="Pfam" id="PF18721"/>
    </source>
</evidence>
<dbReference type="Proteomes" id="UP000297245">
    <property type="component" value="Unassembled WGS sequence"/>
</dbReference>
<reference evidence="3 4" key="1">
    <citation type="journal article" date="2019" name="Nat. Ecol. Evol.">
        <title>Megaphylogeny resolves global patterns of mushroom evolution.</title>
        <authorList>
            <person name="Varga T."/>
            <person name="Krizsan K."/>
            <person name="Foldi C."/>
            <person name="Dima B."/>
            <person name="Sanchez-Garcia M."/>
            <person name="Sanchez-Ramirez S."/>
            <person name="Szollosi G.J."/>
            <person name="Szarkandi J.G."/>
            <person name="Papp V."/>
            <person name="Albert L."/>
            <person name="Andreopoulos W."/>
            <person name="Angelini C."/>
            <person name="Antonin V."/>
            <person name="Barry K.W."/>
            <person name="Bougher N.L."/>
            <person name="Buchanan P."/>
            <person name="Buyck B."/>
            <person name="Bense V."/>
            <person name="Catcheside P."/>
            <person name="Chovatia M."/>
            <person name="Cooper J."/>
            <person name="Damon W."/>
            <person name="Desjardin D."/>
            <person name="Finy P."/>
            <person name="Geml J."/>
            <person name="Haridas S."/>
            <person name="Hughes K."/>
            <person name="Justo A."/>
            <person name="Karasinski D."/>
            <person name="Kautmanova I."/>
            <person name="Kiss B."/>
            <person name="Kocsube S."/>
            <person name="Kotiranta H."/>
            <person name="LaButti K.M."/>
            <person name="Lechner B.E."/>
            <person name="Liimatainen K."/>
            <person name="Lipzen A."/>
            <person name="Lukacs Z."/>
            <person name="Mihaltcheva S."/>
            <person name="Morgado L.N."/>
            <person name="Niskanen T."/>
            <person name="Noordeloos M.E."/>
            <person name="Ohm R.A."/>
            <person name="Ortiz-Santana B."/>
            <person name="Ovrebo C."/>
            <person name="Racz N."/>
            <person name="Riley R."/>
            <person name="Savchenko A."/>
            <person name="Shiryaev A."/>
            <person name="Soop K."/>
            <person name="Spirin V."/>
            <person name="Szebenyi C."/>
            <person name="Tomsovsky M."/>
            <person name="Tulloss R.E."/>
            <person name="Uehling J."/>
            <person name="Grigoriev I.V."/>
            <person name="Vagvolgyi C."/>
            <person name="Papp T."/>
            <person name="Martin F.M."/>
            <person name="Miettinen O."/>
            <person name="Hibbett D.S."/>
            <person name="Nagy L.G."/>
        </authorList>
    </citation>
    <scope>NUCLEOTIDE SEQUENCE [LARGE SCALE GENOMIC DNA]</scope>
    <source>
        <strain evidence="3 4">CBS 962.96</strain>
    </source>
</reference>
<name>A0A4S8LF58_DENBC</name>
<organism evidence="3 4">
    <name type="scientific">Dendrothele bispora (strain CBS 962.96)</name>
    <dbReference type="NCBI Taxonomy" id="1314807"/>
    <lineage>
        <taxon>Eukaryota</taxon>
        <taxon>Fungi</taxon>
        <taxon>Dikarya</taxon>
        <taxon>Basidiomycota</taxon>
        <taxon>Agaricomycotina</taxon>
        <taxon>Agaricomycetes</taxon>
        <taxon>Agaricomycetidae</taxon>
        <taxon>Agaricales</taxon>
        <taxon>Agaricales incertae sedis</taxon>
        <taxon>Dendrothele</taxon>
    </lineage>
</organism>
<evidence type="ECO:0000313" key="4">
    <source>
        <dbReference type="Proteomes" id="UP000297245"/>
    </source>
</evidence>
<protein>
    <recommendedName>
        <fullName evidence="5">CxC6 like cysteine cluster associated with KDZ domain-containing protein</fullName>
    </recommendedName>
</protein>
<feature type="domain" description="CxC6 like cysteine cluster associated with KDZ" evidence="2">
    <location>
        <begin position="274"/>
        <end position="339"/>
    </location>
</feature>
<sequence length="570" mass="65542">MKLEDVEVFWDAVKEVVWREDPVLGRIESDQALQDTFCEHGGLLYPSVQSLWPPTYFCINSDCSYVKNNKSLKLQRAVEHNAILYTLSMGPLPVRAHQITCDGCNTVYHPDYFIKTDVSTEARFRHYYDSEQLPDVVQVATHHFVETKLARMWATITNLVTHRNSASNCARVYEASSINPGAIPSTWTVKAKLRPEFVYDAFKVTALLRYHQSRGSHLCVPQNIDQARRFDNEMERFNEDVQEHGQPEINHRCDKCVRTVVDKSGQLCEVFVVVCDGVTIGHPCCGVPHCKGRLPSTKDTFCEEHSSKKSICRVTGCQKPIKDRNTKVCDLPDHQALEERYQETGNAAFQLKLRYERSRQVDEQANMVWDAGEEIVDTGSNAMFEAAIETGKGKKKTSTLHAQFGRRRTHNEQLIIAPCGIIIARETFYFSEAFSLVAKFVKHTFEFRRKPNHFIFDSNCILSKHVRNHKDEGIRKFFEDIGLAVDVFHFKSKHSEKDVYCGSECNPWKFPELMYVDENGEDRWYFNTIAEQTNVWFGRYHSICREMGVVHSQSPRVAVFSASKSFEELS</sequence>
<feature type="non-terminal residue" evidence="3">
    <location>
        <position position="1"/>
    </location>
</feature>
<accession>A0A4S8LF58</accession>
<dbReference type="InterPro" id="IPR040898">
    <property type="entry name" value="CxC6"/>
</dbReference>
<evidence type="ECO:0000313" key="3">
    <source>
        <dbReference type="EMBL" id="THU87622.1"/>
    </source>
</evidence>
<feature type="domain" description="CxC5 like cysteine cluster associated with KDZ" evidence="1">
    <location>
        <begin position="48"/>
        <end position="176"/>
    </location>
</feature>
<keyword evidence="4" id="KW-1185">Reference proteome</keyword>
<dbReference type="AlphaFoldDB" id="A0A4S8LF58"/>